<dbReference type="InParanoid" id="A0A7M7G029"/>
<dbReference type="GO" id="GO:0005886">
    <property type="term" value="C:plasma membrane"/>
    <property type="evidence" value="ECO:0000318"/>
    <property type="project" value="GO_Central"/>
</dbReference>
<proteinExistence type="inferred from homology"/>
<dbReference type="GeneID" id="755959"/>
<dbReference type="GO" id="GO:0017128">
    <property type="term" value="F:phospholipid scramblase activity"/>
    <property type="evidence" value="ECO:0000318"/>
    <property type="project" value="GO_Central"/>
</dbReference>
<keyword evidence="2" id="KW-0564">Palmitate</keyword>
<keyword evidence="2" id="KW-0449">Lipoprotein</keyword>
<dbReference type="PANTHER" id="PTHR23248">
    <property type="entry name" value="PHOSPHOLIPID SCRAMBLASE-RELATED"/>
    <property type="match status" value="1"/>
</dbReference>
<accession>A0A7M7G029</accession>
<dbReference type="AlphaFoldDB" id="A0A7M7G029"/>
<evidence type="ECO:0000313" key="3">
    <source>
        <dbReference type="EnsemblMetazoa" id="XP_001192834"/>
    </source>
</evidence>
<protein>
    <recommendedName>
        <fullName evidence="2">Phospholipid scramblase</fullName>
    </recommendedName>
</protein>
<comment type="function">
    <text evidence="2">May mediate accelerated ATP-independent bidirectional transbilayer migration of phospholipids upon binding calcium ions that results in a loss of phospholipid asymmetry in the plasma membrane.</text>
</comment>
<keyword evidence="2" id="KW-0106">Calcium</keyword>
<evidence type="ECO:0000256" key="1">
    <source>
        <dbReference type="ARBA" id="ARBA00005350"/>
    </source>
</evidence>
<dbReference type="OMA" id="ETCNSYE"/>
<dbReference type="GO" id="GO:0017121">
    <property type="term" value="P:plasma membrane phospholipid scrambling"/>
    <property type="evidence" value="ECO:0000318"/>
    <property type="project" value="GO_Central"/>
</dbReference>
<reference evidence="3" key="2">
    <citation type="submission" date="2021-01" db="UniProtKB">
        <authorList>
            <consortium name="EnsemblMetazoa"/>
        </authorList>
    </citation>
    <scope>IDENTIFICATION</scope>
</reference>
<dbReference type="InterPro" id="IPR005552">
    <property type="entry name" value="Scramblase"/>
</dbReference>
<keyword evidence="4" id="KW-1185">Reference proteome</keyword>
<evidence type="ECO:0000313" key="4">
    <source>
        <dbReference type="Proteomes" id="UP000007110"/>
    </source>
</evidence>
<evidence type="ECO:0000256" key="2">
    <source>
        <dbReference type="RuleBase" id="RU363116"/>
    </source>
</evidence>
<name>A0A7M7G029_STRPU</name>
<dbReference type="RefSeq" id="XP_001192834.1">
    <property type="nucleotide sequence ID" value="XM_001192834.4"/>
</dbReference>
<reference evidence="4" key="1">
    <citation type="submission" date="2015-02" db="EMBL/GenBank/DDBJ databases">
        <title>Genome sequencing for Strongylocentrotus purpuratus.</title>
        <authorList>
            <person name="Murali S."/>
            <person name="Liu Y."/>
            <person name="Vee V."/>
            <person name="English A."/>
            <person name="Wang M."/>
            <person name="Skinner E."/>
            <person name="Han Y."/>
            <person name="Muzny D.M."/>
            <person name="Worley K.C."/>
            <person name="Gibbs R.A."/>
        </authorList>
    </citation>
    <scope>NUCLEOTIDE SEQUENCE</scope>
</reference>
<sequence length="257" mass="29225">MAAAPNFDAIEMQPGQKAEWITKPDPSEVVGCPPGLEYLTQVDQILVHQIVEIFEAITNIEMKNKYAIKNSLGQQMFYAFEESSFCHRFWCKQGRGLDIHVVDNEQKEVMKIVRPFQCCAGCCWCADTDCCSFVIQVEAPPGNIIGYGKQTKSWWYPHLDVLDADKNSIMKIRGPCCFCQTVCCRCDIDFKVMSNDLKDELGVIQKQWSGCIKECFTRADHFGMTFPKDLDVKAKATLIGVLFLIEFMHFEQQNNSG</sequence>
<dbReference type="OrthoDB" id="191150at2759"/>
<dbReference type="Pfam" id="PF03803">
    <property type="entry name" value="Scramblase"/>
    <property type="match status" value="1"/>
</dbReference>
<dbReference type="EnsemblMetazoa" id="XM_001192834">
    <property type="protein sequence ID" value="XP_001192834"/>
    <property type="gene ID" value="LOC755959"/>
</dbReference>
<organism evidence="3 4">
    <name type="scientific">Strongylocentrotus purpuratus</name>
    <name type="common">Purple sea urchin</name>
    <dbReference type="NCBI Taxonomy" id="7668"/>
    <lineage>
        <taxon>Eukaryota</taxon>
        <taxon>Metazoa</taxon>
        <taxon>Echinodermata</taxon>
        <taxon>Eleutherozoa</taxon>
        <taxon>Echinozoa</taxon>
        <taxon>Echinoidea</taxon>
        <taxon>Euechinoidea</taxon>
        <taxon>Echinacea</taxon>
        <taxon>Camarodonta</taxon>
        <taxon>Echinidea</taxon>
        <taxon>Strongylocentrotidae</taxon>
        <taxon>Strongylocentrotus</taxon>
    </lineage>
</organism>
<dbReference type="KEGG" id="spu:755959"/>
<dbReference type="PANTHER" id="PTHR23248:SF63">
    <property type="entry name" value="PHOSPHOLIPID SCRAMBLASE"/>
    <property type="match status" value="1"/>
</dbReference>
<dbReference type="Proteomes" id="UP000007110">
    <property type="component" value="Unassembled WGS sequence"/>
</dbReference>
<comment type="similarity">
    <text evidence="1 2">Belongs to the phospholipid scramblase family.</text>
</comment>
<comment type="cofactor">
    <cofactor evidence="2">
        <name>Ca(2+)</name>
        <dbReference type="ChEBI" id="CHEBI:29108"/>
    </cofactor>
</comment>